<dbReference type="Gene3D" id="1.10.490.10">
    <property type="entry name" value="Globins"/>
    <property type="match status" value="1"/>
</dbReference>
<evidence type="ECO:0000256" key="4">
    <source>
        <dbReference type="ARBA" id="ARBA00023004"/>
    </source>
</evidence>
<evidence type="ECO:0000313" key="7">
    <source>
        <dbReference type="Proteomes" id="UP000280073"/>
    </source>
</evidence>
<dbReference type="GO" id="GO:0071500">
    <property type="term" value="P:cellular response to nitrosative stress"/>
    <property type="evidence" value="ECO:0007669"/>
    <property type="project" value="TreeGrafter"/>
</dbReference>
<dbReference type="SUPFAM" id="SSF46458">
    <property type="entry name" value="Globin-like"/>
    <property type="match status" value="1"/>
</dbReference>
<reference evidence="6 7" key="1">
    <citation type="submission" date="2018-10" db="EMBL/GenBank/DDBJ databases">
        <title>GWAS and RNA-Seq identify cryptic mechanisms of antimicrobial resistance in Acinetobacter baumannii.</title>
        <authorList>
            <person name="Sahl J.W."/>
        </authorList>
    </citation>
    <scope>NUCLEOTIDE SEQUENCE [LARGE SCALE GENOMIC DNA]</scope>
    <source>
        <strain evidence="6 7">TG28175</strain>
    </source>
</reference>
<name>A0A3R9RXM9_ACIBA</name>
<dbReference type="GO" id="GO:0019825">
    <property type="term" value="F:oxygen binding"/>
    <property type="evidence" value="ECO:0007669"/>
    <property type="project" value="InterPro"/>
</dbReference>
<evidence type="ECO:0000313" key="6">
    <source>
        <dbReference type="EMBL" id="RSR40897.1"/>
    </source>
</evidence>
<evidence type="ECO:0000256" key="1">
    <source>
        <dbReference type="ARBA" id="ARBA00022617"/>
    </source>
</evidence>
<evidence type="ECO:0000259" key="5">
    <source>
        <dbReference type="PROSITE" id="PS01033"/>
    </source>
</evidence>
<dbReference type="GO" id="GO:0046210">
    <property type="term" value="P:nitric oxide catabolic process"/>
    <property type="evidence" value="ECO:0007669"/>
    <property type="project" value="TreeGrafter"/>
</dbReference>
<dbReference type="Proteomes" id="UP000280073">
    <property type="component" value="Unassembled WGS sequence"/>
</dbReference>
<dbReference type="GO" id="GO:0005344">
    <property type="term" value="F:oxygen carrier activity"/>
    <property type="evidence" value="ECO:0007669"/>
    <property type="project" value="UniProtKB-KW"/>
</dbReference>
<comment type="caution">
    <text evidence="6">The sequence shown here is derived from an EMBL/GenBank/DDBJ whole genome shotgun (WGS) entry which is preliminary data.</text>
</comment>
<dbReference type="PANTHER" id="PTHR43396">
    <property type="entry name" value="FLAVOHEMOPROTEIN"/>
    <property type="match status" value="1"/>
</dbReference>
<sequence>MTPQQIELVKSTVPVLREHGVTLTTYFYKRMLNNNPELKNVFNLD</sequence>
<proteinExistence type="predicted"/>
<dbReference type="PROSITE" id="PS01033">
    <property type="entry name" value="GLOBIN"/>
    <property type="match status" value="1"/>
</dbReference>
<dbReference type="PANTHER" id="PTHR43396:SF3">
    <property type="entry name" value="FLAVOHEMOPROTEIN"/>
    <property type="match status" value="1"/>
</dbReference>
<dbReference type="AlphaFoldDB" id="A0A3R9RXM9"/>
<dbReference type="GO" id="GO:0046872">
    <property type="term" value="F:metal ion binding"/>
    <property type="evidence" value="ECO:0007669"/>
    <property type="project" value="UniProtKB-KW"/>
</dbReference>
<dbReference type="InterPro" id="IPR009050">
    <property type="entry name" value="Globin-like_sf"/>
</dbReference>
<keyword evidence="4" id="KW-0408">Iron</keyword>
<accession>A0A3R9RXM9</accession>
<dbReference type="InterPro" id="IPR012292">
    <property type="entry name" value="Globin/Proto"/>
</dbReference>
<dbReference type="GO" id="GO:0020037">
    <property type="term" value="F:heme binding"/>
    <property type="evidence" value="ECO:0007669"/>
    <property type="project" value="InterPro"/>
</dbReference>
<keyword evidence="2" id="KW-0813">Transport</keyword>
<dbReference type="GO" id="GO:0008941">
    <property type="term" value="F:nitric oxide dioxygenase NAD(P)H activity"/>
    <property type="evidence" value="ECO:0007669"/>
    <property type="project" value="TreeGrafter"/>
</dbReference>
<dbReference type="GO" id="GO:0071949">
    <property type="term" value="F:FAD binding"/>
    <property type="evidence" value="ECO:0007669"/>
    <property type="project" value="TreeGrafter"/>
</dbReference>
<feature type="domain" description="Globin" evidence="5">
    <location>
        <begin position="1"/>
        <end position="45"/>
    </location>
</feature>
<evidence type="ECO:0000256" key="2">
    <source>
        <dbReference type="ARBA" id="ARBA00022621"/>
    </source>
</evidence>
<dbReference type="EMBL" id="RFDI01001527">
    <property type="protein sequence ID" value="RSR40897.1"/>
    <property type="molecule type" value="Genomic_DNA"/>
</dbReference>
<keyword evidence="2" id="KW-0561">Oxygen transport</keyword>
<dbReference type="InterPro" id="IPR000971">
    <property type="entry name" value="Globin"/>
</dbReference>
<organism evidence="6 7">
    <name type="scientific">Acinetobacter baumannii</name>
    <dbReference type="NCBI Taxonomy" id="470"/>
    <lineage>
        <taxon>Bacteria</taxon>
        <taxon>Pseudomonadati</taxon>
        <taxon>Pseudomonadota</taxon>
        <taxon>Gammaproteobacteria</taxon>
        <taxon>Moraxellales</taxon>
        <taxon>Moraxellaceae</taxon>
        <taxon>Acinetobacter</taxon>
        <taxon>Acinetobacter calcoaceticus/baumannii complex</taxon>
    </lineage>
</organism>
<keyword evidence="1" id="KW-0349">Heme</keyword>
<keyword evidence="3" id="KW-0479">Metal-binding</keyword>
<feature type="non-terminal residue" evidence="6">
    <location>
        <position position="45"/>
    </location>
</feature>
<gene>
    <name evidence="6" type="ORF">EA686_21785</name>
</gene>
<evidence type="ECO:0000256" key="3">
    <source>
        <dbReference type="ARBA" id="ARBA00022723"/>
    </source>
</evidence>
<protein>
    <submittedName>
        <fullName evidence="6">Flavohemoprotein</fullName>
    </submittedName>
</protein>